<evidence type="ECO:0000256" key="4">
    <source>
        <dbReference type="ARBA" id="ARBA00008819"/>
    </source>
</evidence>
<evidence type="ECO:0000259" key="15">
    <source>
        <dbReference type="Pfam" id="PF06415"/>
    </source>
</evidence>
<evidence type="ECO:0000256" key="12">
    <source>
        <dbReference type="PIRSR" id="PIRSR001492-2"/>
    </source>
</evidence>
<feature type="binding site" evidence="9 13">
    <location>
        <position position="61"/>
    </location>
    <ligand>
        <name>Mn(2+)</name>
        <dbReference type="ChEBI" id="CHEBI:29035"/>
        <label>2</label>
    </ligand>
</feature>
<comment type="function">
    <text evidence="2 9">Catalyzes the interconversion of 2-phosphoglycerate and 3-phosphoglycerate.</text>
</comment>
<dbReference type="NCBIfam" id="TIGR01307">
    <property type="entry name" value="pgm_bpd_ind"/>
    <property type="match status" value="1"/>
</dbReference>
<evidence type="ECO:0000256" key="3">
    <source>
        <dbReference type="ARBA" id="ARBA00004798"/>
    </source>
</evidence>
<evidence type="ECO:0000313" key="16">
    <source>
        <dbReference type="EMBL" id="SFD07723.1"/>
    </source>
</evidence>
<dbReference type="GO" id="GO:0005829">
    <property type="term" value="C:cytosol"/>
    <property type="evidence" value="ECO:0007669"/>
    <property type="project" value="TreeGrafter"/>
</dbReference>
<dbReference type="InterPro" id="IPR006124">
    <property type="entry name" value="Metalloenzyme"/>
</dbReference>
<dbReference type="GO" id="GO:0006096">
    <property type="term" value="P:glycolytic process"/>
    <property type="evidence" value="ECO:0007669"/>
    <property type="project" value="UniProtKB-UniRule"/>
</dbReference>
<feature type="binding site" evidence="9 13">
    <location>
        <position position="475"/>
    </location>
    <ligand>
        <name>Mn(2+)</name>
        <dbReference type="ChEBI" id="CHEBI:29035"/>
        <label>1</label>
    </ligand>
</feature>
<dbReference type="GO" id="GO:0004619">
    <property type="term" value="F:phosphoglycerate mutase activity"/>
    <property type="evidence" value="ECO:0007669"/>
    <property type="project" value="UniProtKB-UniRule"/>
</dbReference>
<evidence type="ECO:0000256" key="5">
    <source>
        <dbReference type="ARBA" id="ARBA00022723"/>
    </source>
</evidence>
<proteinExistence type="inferred from homology"/>
<evidence type="ECO:0000256" key="9">
    <source>
        <dbReference type="HAMAP-Rule" id="MF_01038"/>
    </source>
</evidence>
<dbReference type="SUPFAM" id="SSF53649">
    <property type="entry name" value="Alkaline phosphatase-like"/>
    <property type="match status" value="1"/>
</dbReference>
<feature type="binding site" evidence="9 12">
    <location>
        <position position="189"/>
    </location>
    <ligand>
        <name>substrate</name>
    </ligand>
</feature>
<feature type="binding site" evidence="9 13">
    <location>
        <position position="11"/>
    </location>
    <ligand>
        <name>Mn(2+)</name>
        <dbReference type="ChEBI" id="CHEBI:29035"/>
        <label>2</label>
    </ligand>
</feature>
<dbReference type="InterPro" id="IPR017850">
    <property type="entry name" value="Alkaline_phosphatase_core_sf"/>
</dbReference>
<feature type="binding site" evidence="9 13">
    <location>
        <position position="458"/>
    </location>
    <ligand>
        <name>Mn(2+)</name>
        <dbReference type="ChEBI" id="CHEBI:29035"/>
        <label>2</label>
    </ligand>
</feature>
<sequence length="525" mass="57356">MNKKVILIILDGWGIPLKPEVSAIEAAHTPFMNSLYPKYPNSTLEASGLAVGLPAGQMGNSEVGHMNLGAGRVVYQDLVKVNLAVEEHTLDNEPVLVDALTYAKTNGKKVHFIGLVSDGGVHAHIEHIKGLLSISHAHGLTDVFVHAFTDGRDTDPKGGIGYLTDLQAHMAVSTGQIASVIGRYYAMDRDNRWERVKIAYDAMVHGEGEKVDATNVTKALQTSYDAGVTDEFIKPIIVTNPDGAPVAVIEDGDVVLCFNFRTDRGREITQALTQKDFPEQGMKKLNLEYITMTKYDDDFVGVKVIFEKDNLEKTLGEVISSVGRKQIRIAETEKYPHVTFFFSGGREEPFPGEKRLLCPSPKEMVVLDDRGVEVTIPVKTYDQIPEMSAYDIRNAIIPELEKEETDFICLNFANTDMVGHTGVFEAVVKAAETADACAQAVTEAALAHGYTTIIIADHGNAEYMTNDDGTPNTAHTINLVPCILIDKDYHPILNNGKLADIAPTILQLMGIPQPPEMGGVSLIKE</sequence>
<dbReference type="OrthoDB" id="9800863at2"/>
<dbReference type="Gene3D" id="3.40.1450.10">
    <property type="entry name" value="BPG-independent phosphoglycerate mutase, domain B"/>
    <property type="match status" value="1"/>
</dbReference>
<feature type="binding site" evidence="9 13">
    <location>
        <position position="457"/>
    </location>
    <ligand>
        <name>Mn(2+)</name>
        <dbReference type="ChEBI" id="CHEBI:29035"/>
        <label>2</label>
    </ligand>
</feature>
<comment type="similarity">
    <text evidence="4 9">Belongs to the BPG-independent phosphoglycerate mutase family.</text>
</comment>
<dbReference type="AlphaFoldDB" id="A0A1I1PL70"/>
<feature type="binding site" evidence="9 13">
    <location>
        <position position="420"/>
    </location>
    <ligand>
        <name>Mn(2+)</name>
        <dbReference type="ChEBI" id="CHEBI:29035"/>
        <label>1</label>
    </ligand>
</feature>
<dbReference type="PANTHER" id="PTHR31637">
    <property type="entry name" value="2,3-BISPHOSPHOGLYCERATE-INDEPENDENT PHOSPHOGLYCERATE MUTASE"/>
    <property type="match status" value="1"/>
</dbReference>
<protein>
    <recommendedName>
        <fullName evidence="9 10">2,3-bisphosphoglycerate-independent phosphoglycerate mutase</fullName>
        <shortName evidence="9">BPG-independent PGAM</shortName>
        <shortName evidence="9">Phosphoglyceromutase</shortName>
        <shortName evidence="9">iPGM</shortName>
        <ecNumber evidence="9 10">5.4.2.12</ecNumber>
    </recommendedName>
</protein>
<accession>A0A1I1PL70</accession>
<dbReference type="GO" id="GO:0030145">
    <property type="term" value="F:manganese ion binding"/>
    <property type="evidence" value="ECO:0007669"/>
    <property type="project" value="UniProtKB-UniRule"/>
</dbReference>
<feature type="binding site" evidence="9 12">
    <location>
        <position position="122"/>
    </location>
    <ligand>
        <name>substrate</name>
    </ligand>
</feature>
<evidence type="ECO:0000256" key="6">
    <source>
        <dbReference type="ARBA" id="ARBA00023152"/>
    </source>
</evidence>
<feature type="binding site" evidence="9 13">
    <location>
        <position position="416"/>
    </location>
    <ligand>
        <name>Mn(2+)</name>
        <dbReference type="ChEBI" id="CHEBI:29035"/>
        <label>1</label>
    </ligand>
</feature>
<dbReference type="CDD" id="cd16010">
    <property type="entry name" value="iPGM"/>
    <property type="match status" value="1"/>
</dbReference>
<evidence type="ECO:0000256" key="10">
    <source>
        <dbReference type="NCBIfam" id="TIGR01307"/>
    </source>
</evidence>
<evidence type="ECO:0000256" key="13">
    <source>
        <dbReference type="PIRSR" id="PIRSR001492-3"/>
    </source>
</evidence>
<gene>
    <name evidence="9" type="primary">gpmI</name>
    <name evidence="16" type="ORF">SAMN05216167_103221</name>
</gene>
<comment type="catalytic activity">
    <reaction evidence="1 9">
        <text>(2R)-2-phosphoglycerate = (2R)-3-phosphoglycerate</text>
        <dbReference type="Rhea" id="RHEA:15901"/>
        <dbReference type="ChEBI" id="CHEBI:58272"/>
        <dbReference type="ChEBI" id="CHEBI:58289"/>
        <dbReference type="EC" id="5.4.2.12"/>
    </reaction>
</comment>
<dbReference type="UniPathway" id="UPA00109">
    <property type="reaction ID" value="UER00186"/>
</dbReference>
<keyword evidence="17" id="KW-1185">Reference proteome</keyword>
<feature type="binding site" evidence="9 12">
    <location>
        <position position="334"/>
    </location>
    <ligand>
        <name>substrate</name>
    </ligand>
</feature>
<dbReference type="GO" id="GO:0006007">
    <property type="term" value="P:glucose catabolic process"/>
    <property type="evidence" value="ECO:0007669"/>
    <property type="project" value="InterPro"/>
</dbReference>
<dbReference type="PIRSF" id="PIRSF001492">
    <property type="entry name" value="IPGAM"/>
    <property type="match status" value="1"/>
</dbReference>
<dbReference type="SUPFAM" id="SSF64158">
    <property type="entry name" value="2,3-Bisphosphoglycerate-independent phosphoglycerate mutase, substrate-binding domain"/>
    <property type="match status" value="1"/>
</dbReference>
<dbReference type="PANTHER" id="PTHR31637:SF0">
    <property type="entry name" value="2,3-BISPHOSPHOGLYCERATE-INDEPENDENT PHOSPHOGLYCERATE MUTASE"/>
    <property type="match status" value="1"/>
</dbReference>
<evidence type="ECO:0000256" key="1">
    <source>
        <dbReference type="ARBA" id="ARBA00000370"/>
    </source>
</evidence>
<dbReference type="HAMAP" id="MF_01038">
    <property type="entry name" value="GpmI"/>
    <property type="match status" value="1"/>
</dbReference>
<feature type="active site" description="Phosphoserine intermediate" evidence="9 11">
    <location>
        <position position="61"/>
    </location>
</feature>
<keyword evidence="6 9" id="KW-0324">Glycolysis</keyword>
<name>A0A1I1PL70_9BACT</name>
<reference evidence="16 17" key="1">
    <citation type="submission" date="2016-10" db="EMBL/GenBank/DDBJ databases">
        <authorList>
            <person name="de Groot N.N."/>
        </authorList>
    </citation>
    <scope>NUCLEOTIDE SEQUENCE [LARGE SCALE GENOMIC DNA]</scope>
    <source>
        <strain evidence="16 17">DSM 26130</strain>
    </source>
</reference>
<dbReference type="STRING" id="662367.SAMN05216167_103221"/>
<evidence type="ECO:0000256" key="8">
    <source>
        <dbReference type="ARBA" id="ARBA00023235"/>
    </source>
</evidence>
<feature type="domain" description="BPG-independent PGAM N-terminal" evidence="15">
    <location>
        <begin position="81"/>
        <end position="297"/>
    </location>
</feature>
<comment type="pathway">
    <text evidence="3 9">Carbohydrate degradation; glycolysis; pyruvate from D-glyceraldehyde 3-phosphate: step 3/5.</text>
</comment>
<evidence type="ECO:0000256" key="2">
    <source>
        <dbReference type="ARBA" id="ARBA00002315"/>
    </source>
</evidence>
<evidence type="ECO:0000313" key="17">
    <source>
        <dbReference type="Proteomes" id="UP000198598"/>
    </source>
</evidence>
<evidence type="ECO:0000256" key="11">
    <source>
        <dbReference type="PIRSR" id="PIRSR001492-1"/>
    </source>
</evidence>
<keyword evidence="8 9" id="KW-0413">Isomerase</keyword>
<dbReference type="Pfam" id="PF01676">
    <property type="entry name" value="Metalloenzyme"/>
    <property type="match status" value="1"/>
</dbReference>
<dbReference type="EC" id="5.4.2.12" evidence="9 10"/>
<dbReference type="RefSeq" id="WP_093825600.1">
    <property type="nucleotide sequence ID" value="NZ_FOLQ01000003.1"/>
</dbReference>
<feature type="binding site" evidence="9 12">
    <location>
        <position position="183"/>
    </location>
    <ligand>
        <name>substrate</name>
    </ligand>
</feature>
<dbReference type="Gene3D" id="3.40.720.10">
    <property type="entry name" value="Alkaline Phosphatase, subunit A"/>
    <property type="match status" value="1"/>
</dbReference>
<comment type="subunit">
    <text evidence="9">Monomer.</text>
</comment>
<feature type="binding site" evidence="9 12">
    <location>
        <begin position="261"/>
        <end position="264"/>
    </location>
    <ligand>
        <name>substrate</name>
    </ligand>
</feature>
<comment type="cofactor">
    <cofactor evidence="9">
        <name>Mn(2+)</name>
        <dbReference type="ChEBI" id="CHEBI:29035"/>
    </cofactor>
    <text evidence="9">Binds 2 manganese ions per subunit.</text>
</comment>
<dbReference type="FunFam" id="3.40.1450.10:FF:000002">
    <property type="entry name" value="2,3-bisphosphoglycerate-independent phosphoglycerate mutase"/>
    <property type="match status" value="1"/>
</dbReference>
<keyword evidence="7 9" id="KW-0464">Manganese</keyword>
<keyword evidence="5 9" id="KW-0479">Metal-binding</keyword>
<feature type="binding site" evidence="9 12">
    <location>
        <begin position="152"/>
        <end position="153"/>
    </location>
    <ligand>
        <name>substrate</name>
    </ligand>
</feature>
<dbReference type="EMBL" id="FOLQ01000003">
    <property type="protein sequence ID" value="SFD07723.1"/>
    <property type="molecule type" value="Genomic_DNA"/>
</dbReference>
<evidence type="ECO:0000256" key="7">
    <source>
        <dbReference type="ARBA" id="ARBA00023211"/>
    </source>
</evidence>
<dbReference type="InterPro" id="IPR011258">
    <property type="entry name" value="BPG-indep_PGM_N"/>
</dbReference>
<organism evidence="16 17">
    <name type="scientific">Spirosoma endophyticum</name>
    <dbReference type="NCBI Taxonomy" id="662367"/>
    <lineage>
        <taxon>Bacteria</taxon>
        <taxon>Pseudomonadati</taxon>
        <taxon>Bacteroidota</taxon>
        <taxon>Cytophagia</taxon>
        <taxon>Cytophagales</taxon>
        <taxon>Cytophagaceae</taxon>
        <taxon>Spirosoma</taxon>
    </lineage>
</organism>
<dbReference type="InterPro" id="IPR005995">
    <property type="entry name" value="Pgm_bpd_ind"/>
</dbReference>
<dbReference type="Proteomes" id="UP000198598">
    <property type="component" value="Unassembled WGS sequence"/>
</dbReference>
<dbReference type="InterPro" id="IPR036646">
    <property type="entry name" value="PGAM_B_sf"/>
</dbReference>
<dbReference type="Pfam" id="PF06415">
    <property type="entry name" value="iPGM_N"/>
    <property type="match status" value="1"/>
</dbReference>
<feature type="domain" description="Metalloenzyme" evidence="14">
    <location>
        <begin position="3"/>
        <end position="512"/>
    </location>
</feature>
<evidence type="ECO:0000259" key="14">
    <source>
        <dbReference type="Pfam" id="PF01676"/>
    </source>
</evidence>